<dbReference type="AlphaFoldDB" id="M2PAB2"/>
<evidence type="ECO:0000313" key="2">
    <source>
        <dbReference type="EMBL" id="EMD17307.1"/>
    </source>
</evidence>
<dbReference type="EMBL" id="AGEJ01000008">
    <property type="protein sequence ID" value="EMD17307.1"/>
    <property type="molecule type" value="Genomic_DNA"/>
</dbReference>
<evidence type="ECO:0000256" key="1">
    <source>
        <dbReference type="SAM" id="Phobius"/>
    </source>
</evidence>
<feature type="transmembrane region" description="Helical" evidence="1">
    <location>
        <begin position="12"/>
        <end position="28"/>
    </location>
</feature>
<keyword evidence="3" id="KW-1185">Reference proteome</keyword>
<evidence type="ECO:0000313" key="3">
    <source>
        <dbReference type="Proteomes" id="UP000011758"/>
    </source>
</evidence>
<dbReference type="OrthoDB" id="9899369at2"/>
<feature type="transmembrane region" description="Helical" evidence="1">
    <location>
        <begin position="35"/>
        <end position="53"/>
    </location>
</feature>
<protein>
    <submittedName>
        <fullName evidence="2">Uncharacterized protein</fullName>
    </submittedName>
</protein>
<accession>M2PAB2</accession>
<keyword evidence="1" id="KW-1133">Transmembrane helix</keyword>
<dbReference type="eggNOG" id="ENOG502ZUN5">
    <property type="taxonomic scope" value="Bacteria"/>
</dbReference>
<keyword evidence="1" id="KW-0472">Membrane</keyword>
<feature type="transmembrane region" description="Helical" evidence="1">
    <location>
        <begin position="103"/>
        <end position="131"/>
    </location>
</feature>
<feature type="transmembrane region" description="Helical" evidence="1">
    <location>
        <begin position="65"/>
        <end position="91"/>
    </location>
</feature>
<gene>
    <name evidence="2" type="ORF">HMPREF9943_00460</name>
</gene>
<dbReference type="BioCyc" id="ECAT999415-HMP:GTTI-470-MONOMER"/>
<name>M2PAB2_9FIRM</name>
<sequence length="136" mass="15785">MSLTKENIVSVYLPLFFMSLAITIFIMDRRLSERFLYLITGILWVAEIITFIIQKLLPLGYGNQYPYLIFLPFIWLITLFGAIPLTIYCIFHFFQFHAHDNILAMIGLIIIYTLLALFSIYCLFIFIAGILSLKSG</sequence>
<organism evidence="2 3">
    <name type="scientific">Eggerthia catenaformis OT 569 = DSM 20559</name>
    <dbReference type="NCBI Taxonomy" id="999415"/>
    <lineage>
        <taxon>Bacteria</taxon>
        <taxon>Bacillati</taxon>
        <taxon>Bacillota</taxon>
        <taxon>Erysipelotrichia</taxon>
        <taxon>Erysipelotrichales</taxon>
        <taxon>Coprobacillaceae</taxon>
        <taxon>Eggerthia</taxon>
    </lineage>
</organism>
<reference evidence="2 3" key="1">
    <citation type="submission" date="2013-02" db="EMBL/GenBank/DDBJ databases">
        <title>The Genome Sequence of Lactobacillus catenaformis F0143.</title>
        <authorList>
            <consortium name="The Broad Institute Genome Sequencing Platform"/>
            <person name="Earl A."/>
            <person name="Ward D."/>
            <person name="Feldgarden M."/>
            <person name="Gevers D."/>
            <person name="Izard J."/>
            <person name="Blanton J.M."/>
            <person name="Mathney J."/>
            <person name="Dewhirst F.E."/>
            <person name="Young S.K."/>
            <person name="Zeng Q."/>
            <person name="Gargeya S."/>
            <person name="Fitzgerald M."/>
            <person name="Haas B."/>
            <person name="Abouelleil A."/>
            <person name="Alvarado L."/>
            <person name="Arachchi H.M."/>
            <person name="Berlin A."/>
            <person name="Chapman S.B."/>
            <person name="Gearin G."/>
            <person name="Goldberg J."/>
            <person name="Griggs A."/>
            <person name="Gujja S."/>
            <person name="Hansen M."/>
            <person name="Heiman D."/>
            <person name="Howarth C."/>
            <person name="Larimer J."/>
            <person name="Lui A."/>
            <person name="MacDonald P.J.P."/>
            <person name="McCowen C."/>
            <person name="Montmayeur A."/>
            <person name="Murphy C."/>
            <person name="Neiman D."/>
            <person name="Pearson M."/>
            <person name="Priest M."/>
            <person name="Roberts A."/>
            <person name="Saif S."/>
            <person name="Shea T."/>
            <person name="Sisk P."/>
            <person name="Stolte C."/>
            <person name="Sykes S."/>
            <person name="Wortman J."/>
            <person name="Nusbaum C."/>
            <person name="Birren B."/>
        </authorList>
    </citation>
    <scope>NUCLEOTIDE SEQUENCE [LARGE SCALE GENOMIC DNA]</scope>
    <source>
        <strain evidence="2 3">OT 569</strain>
    </source>
</reference>
<comment type="caution">
    <text evidence="2">The sequence shown here is derived from an EMBL/GenBank/DDBJ whole genome shotgun (WGS) entry which is preliminary data.</text>
</comment>
<dbReference type="Proteomes" id="UP000011758">
    <property type="component" value="Unassembled WGS sequence"/>
</dbReference>
<keyword evidence="1" id="KW-0812">Transmembrane</keyword>
<dbReference type="STRING" id="999415.HMPREF9943_00460"/>
<dbReference type="RefSeq" id="WP_004801661.1">
    <property type="nucleotide sequence ID" value="NZ_KB446646.1"/>
</dbReference>
<proteinExistence type="predicted"/>